<keyword evidence="2" id="KW-0768">Sushi</keyword>
<evidence type="ECO:0000256" key="1">
    <source>
        <dbReference type="ARBA" id="ARBA00023157"/>
    </source>
</evidence>
<feature type="compositionally biased region" description="Low complexity" evidence="3">
    <location>
        <begin position="399"/>
        <end position="417"/>
    </location>
</feature>
<feature type="chain" id="PRO_5026314190" evidence="4">
    <location>
        <begin position="24"/>
        <end position="506"/>
    </location>
</feature>
<gene>
    <name evidence="6" type="primary">Sele-006</name>
</gene>
<keyword evidence="4" id="KW-0732">Signal</keyword>
<dbReference type="AlphaFoldDB" id="A0A6F9DSU4"/>
<feature type="signal peptide" evidence="4">
    <location>
        <begin position="1"/>
        <end position="23"/>
    </location>
</feature>
<feature type="region of interest" description="Disordered" evidence="3">
    <location>
        <begin position="399"/>
        <end position="421"/>
    </location>
</feature>
<protein>
    <submittedName>
        <fullName evidence="6">E-selectin-like</fullName>
    </submittedName>
</protein>
<evidence type="ECO:0000256" key="3">
    <source>
        <dbReference type="SAM" id="MobiDB-lite"/>
    </source>
</evidence>
<feature type="domain" description="Sushi" evidence="5">
    <location>
        <begin position="247"/>
        <end position="303"/>
    </location>
</feature>
<accession>A0A6F9DSU4</accession>
<evidence type="ECO:0000313" key="6">
    <source>
        <dbReference type="EMBL" id="CAB3265955.1"/>
    </source>
</evidence>
<proteinExistence type="evidence at transcript level"/>
<evidence type="ECO:0000256" key="2">
    <source>
        <dbReference type="PROSITE-ProRule" id="PRU00302"/>
    </source>
</evidence>
<dbReference type="EMBL" id="LR790093">
    <property type="protein sequence ID" value="CAB3265955.1"/>
    <property type="molecule type" value="mRNA"/>
</dbReference>
<evidence type="ECO:0000256" key="4">
    <source>
        <dbReference type="SAM" id="SignalP"/>
    </source>
</evidence>
<sequence length="506" mass="53039">MKETTVFGHVLIWFVFCLLQVDLQLTITPNPQAYGATGVTSILLTDSSFNVDWTINSESIFRLTHTSTSTSPIDLTSSYSSRVMHNQTTDASGITAIVSISGLGAAELGRAIIVQAFGGGMVGSVNFNIQECPESTVLGVITQRSESPCGLGCVGHFTCGDGYISASRNATCQEDATFSSDALNLCREDPVCNNSEIPINESYLRPPAGTTTYPNSLPLTCAENYDGSPLAKCLINRTWNVSNNCNEACNQSNIPEDVSLANTLVGVSLVGQSVTVPCNIGYTGTAIATCIALGQWNVTLCSALCMVSESGTASETYCSTTTSPLTIIEGSSSDVHCCVNPSTTAPATCTHMRELNVTLDCSESTTQTETVLTQTTLPATTGTTDQGGVLFTSKVTSTDSGVSAGSTDSSTSTISTGSRGGKTGGSVIGSILGVALVMLITCDCGGCVTCTIFEWAETSLCQCYSSSHYLCCTTDAFRCVVEDNKTKDHGGPNKSNFVLLRNLLKK</sequence>
<dbReference type="InterPro" id="IPR000436">
    <property type="entry name" value="Sushi_SCR_CCP_dom"/>
</dbReference>
<keyword evidence="1" id="KW-1015">Disulfide bond</keyword>
<dbReference type="PROSITE" id="PS50923">
    <property type="entry name" value="SUSHI"/>
    <property type="match status" value="1"/>
</dbReference>
<dbReference type="GO" id="GO:0030246">
    <property type="term" value="F:carbohydrate binding"/>
    <property type="evidence" value="ECO:0007669"/>
    <property type="project" value="UniProtKB-KW"/>
</dbReference>
<keyword evidence="6" id="KW-0430">Lectin</keyword>
<organism evidence="6">
    <name type="scientific">Phallusia mammillata</name>
    <dbReference type="NCBI Taxonomy" id="59560"/>
    <lineage>
        <taxon>Eukaryota</taxon>
        <taxon>Metazoa</taxon>
        <taxon>Chordata</taxon>
        <taxon>Tunicata</taxon>
        <taxon>Ascidiacea</taxon>
        <taxon>Phlebobranchia</taxon>
        <taxon>Ascidiidae</taxon>
        <taxon>Phallusia</taxon>
    </lineage>
</organism>
<reference evidence="6" key="1">
    <citation type="submission" date="2020-04" db="EMBL/GenBank/DDBJ databases">
        <authorList>
            <person name="Neveu A P."/>
        </authorList>
    </citation>
    <scope>NUCLEOTIDE SEQUENCE</scope>
    <source>
        <tissue evidence="6">Whole embryo</tissue>
    </source>
</reference>
<comment type="caution">
    <text evidence="2">Lacks conserved residue(s) required for the propagation of feature annotation.</text>
</comment>
<name>A0A6F9DSU4_9ASCI</name>
<evidence type="ECO:0000259" key="5">
    <source>
        <dbReference type="PROSITE" id="PS50923"/>
    </source>
</evidence>